<dbReference type="Pfam" id="PF13181">
    <property type="entry name" value="TPR_8"/>
    <property type="match status" value="1"/>
</dbReference>
<dbReference type="SUPFAM" id="SSF48452">
    <property type="entry name" value="TPR-like"/>
    <property type="match status" value="1"/>
</dbReference>
<feature type="repeat" description="TPR" evidence="3">
    <location>
        <begin position="175"/>
        <end position="208"/>
    </location>
</feature>
<dbReference type="Gene3D" id="1.25.40.10">
    <property type="entry name" value="Tetratricopeptide repeat domain"/>
    <property type="match status" value="2"/>
</dbReference>
<sequence length="393" mass="44790">MKRNNIEKGTIKKAVLAFGLVLALTGCGKADSAYQDAMDLASAGKYEKALPYFEKAIKANDEQMDYYIGYGMSLNHLGRFKEAKKTLTKVVQDTDNKISKENNKQLYYGIAVAEYGLGNYKSVVEYCDKALEITYFDDMNNDILYTQALAANYLNDTKKAEADYKKIIQSDKKDTDAYMGLANVYLSTKDYDQAIEVYQEALEADKTAYEVSFALYSVYEEKGQTDAAKEVLDGLIGISSKKAENLLVIGRAYYYEGNSKKAQEYYSMSYDANCKESLYYLGILQKEAKEYDKAVKTFEKYIKEKKQDLTVDVYNRLASVYVEQGEYEKAQQALDKGVSYGSTDASQMLKKNQVLLYERQKKRTEAKKAAKEYMKLYPNDTGMQKELRFITLK</sequence>
<evidence type="ECO:0000313" key="5">
    <source>
        <dbReference type="Proteomes" id="UP000637513"/>
    </source>
</evidence>
<feature type="repeat" description="TPR" evidence="3">
    <location>
        <begin position="311"/>
        <end position="344"/>
    </location>
</feature>
<proteinExistence type="predicted"/>
<dbReference type="SMART" id="SM00028">
    <property type="entry name" value="TPR"/>
    <property type="match status" value="6"/>
</dbReference>
<dbReference type="PROSITE" id="PS50005">
    <property type="entry name" value="TPR"/>
    <property type="match status" value="4"/>
</dbReference>
<evidence type="ECO:0000256" key="2">
    <source>
        <dbReference type="ARBA" id="ARBA00022803"/>
    </source>
</evidence>
<feature type="repeat" description="TPR" evidence="3">
    <location>
        <begin position="30"/>
        <end position="63"/>
    </location>
</feature>
<dbReference type="EMBL" id="JACRSW010000027">
    <property type="protein sequence ID" value="MBC8557249.1"/>
    <property type="molecule type" value="Genomic_DNA"/>
</dbReference>
<dbReference type="SUPFAM" id="SSF81901">
    <property type="entry name" value="HCP-like"/>
    <property type="match status" value="1"/>
</dbReference>
<organism evidence="4 5">
    <name type="scientific">Jutongia hominis</name>
    <dbReference type="NCBI Taxonomy" id="2763664"/>
    <lineage>
        <taxon>Bacteria</taxon>
        <taxon>Bacillati</taxon>
        <taxon>Bacillota</taxon>
        <taxon>Clostridia</taxon>
        <taxon>Lachnospirales</taxon>
        <taxon>Lachnospiraceae</taxon>
        <taxon>Jutongia</taxon>
    </lineage>
</organism>
<feature type="repeat" description="TPR" evidence="3">
    <location>
        <begin position="275"/>
        <end position="308"/>
    </location>
</feature>
<protein>
    <submittedName>
        <fullName evidence="4">Tetratricopeptide repeat protein</fullName>
    </submittedName>
</protein>
<dbReference type="InterPro" id="IPR019734">
    <property type="entry name" value="TPR_rpt"/>
</dbReference>
<reference evidence="4 5" key="1">
    <citation type="submission" date="2020-08" db="EMBL/GenBank/DDBJ databases">
        <title>Genome public.</title>
        <authorList>
            <person name="Liu C."/>
            <person name="Sun Q."/>
        </authorList>
    </citation>
    <scope>NUCLEOTIDE SEQUENCE [LARGE SCALE GENOMIC DNA]</scope>
    <source>
        <strain evidence="4 5">BX3</strain>
    </source>
</reference>
<accession>A0ABR7MTX4</accession>
<dbReference type="InterPro" id="IPR051012">
    <property type="entry name" value="CellSynth/LPSAsmb/PSIAsmb"/>
</dbReference>
<evidence type="ECO:0000256" key="3">
    <source>
        <dbReference type="PROSITE-ProRule" id="PRU00339"/>
    </source>
</evidence>
<dbReference type="InterPro" id="IPR011990">
    <property type="entry name" value="TPR-like_helical_dom_sf"/>
</dbReference>
<dbReference type="RefSeq" id="WP_249304283.1">
    <property type="nucleotide sequence ID" value="NZ_JACRSW010000027.1"/>
</dbReference>
<dbReference type="Proteomes" id="UP000637513">
    <property type="component" value="Unassembled WGS sequence"/>
</dbReference>
<dbReference type="PANTHER" id="PTHR45586:SF1">
    <property type="entry name" value="LIPOPOLYSACCHARIDE ASSEMBLY PROTEIN B"/>
    <property type="match status" value="1"/>
</dbReference>
<keyword evidence="2 3" id="KW-0802">TPR repeat</keyword>
<dbReference type="PANTHER" id="PTHR45586">
    <property type="entry name" value="TPR REPEAT-CONTAINING PROTEIN PA4667"/>
    <property type="match status" value="1"/>
</dbReference>
<evidence type="ECO:0000313" key="4">
    <source>
        <dbReference type="EMBL" id="MBC8557249.1"/>
    </source>
</evidence>
<keyword evidence="1" id="KW-0677">Repeat</keyword>
<gene>
    <name evidence="4" type="ORF">H8700_05965</name>
</gene>
<dbReference type="PROSITE" id="PS50293">
    <property type="entry name" value="TPR_REGION"/>
    <property type="match status" value="1"/>
</dbReference>
<evidence type="ECO:0000256" key="1">
    <source>
        <dbReference type="ARBA" id="ARBA00022737"/>
    </source>
</evidence>
<dbReference type="PROSITE" id="PS51257">
    <property type="entry name" value="PROKAR_LIPOPROTEIN"/>
    <property type="match status" value="1"/>
</dbReference>
<dbReference type="Pfam" id="PF13174">
    <property type="entry name" value="TPR_6"/>
    <property type="match status" value="2"/>
</dbReference>
<keyword evidence="5" id="KW-1185">Reference proteome</keyword>
<dbReference type="Pfam" id="PF13432">
    <property type="entry name" value="TPR_16"/>
    <property type="match status" value="2"/>
</dbReference>
<name>A0ABR7MTX4_9FIRM</name>
<comment type="caution">
    <text evidence="4">The sequence shown here is derived from an EMBL/GenBank/DDBJ whole genome shotgun (WGS) entry which is preliminary data.</text>
</comment>